<dbReference type="GO" id="GO:1990429">
    <property type="term" value="C:peroxisomal importomer complex"/>
    <property type="evidence" value="ECO:0007669"/>
    <property type="project" value="TreeGrafter"/>
</dbReference>
<dbReference type="AlphaFoldDB" id="A0A6G1G4N6"/>
<dbReference type="InterPro" id="IPR036388">
    <property type="entry name" value="WH-like_DNA-bd_sf"/>
</dbReference>
<name>A0A6G1G4N6_9PEZI</name>
<gene>
    <name evidence="13 15" type="ORF">P152DRAFT_435296</name>
</gene>
<dbReference type="PANTHER" id="PTHR23058:SF0">
    <property type="entry name" value="PEROXISOMAL MEMBRANE PROTEIN PEX14"/>
    <property type="match status" value="1"/>
</dbReference>
<feature type="region of interest" description="Disordered" evidence="11">
    <location>
        <begin position="286"/>
        <end position="332"/>
    </location>
</feature>
<accession>A0A6G1G4N6</accession>
<protein>
    <recommendedName>
        <fullName evidence="7 10">Peroxisomal membrane protein PEX14</fullName>
    </recommendedName>
    <alternativeName>
        <fullName evidence="8 10">Peroxin-14</fullName>
    </alternativeName>
</protein>
<proteinExistence type="inferred from homology"/>
<reference evidence="15" key="2">
    <citation type="submission" date="2020-04" db="EMBL/GenBank/DDBJ databases">
        <authorList>
            <consortium name="NCBI Genome Project"/>
        </authorList>
    </citation>
    <scope>NUCLEOTIDE SEQUENCE</scope>
    <source>
        <strain evidence="15">CBS 781.70</strain>
    </source>
</reference>
<evidence type="ECO:0000313" key="13">
    <source>
        <dbReference type="EMBL" id="KAF1812962.1"/>
    </source>
</evidence>
<keyword evidence="4" id="KW-0811">Translocation</keyword>
<comment type="function">
    <text evidence="10">Component of the PEX13-PEX14 docking complex, a translocon channel that specifically mediates the import of peroxisomal cargo proteins bound to PEX5 receptor. The PEX13-PEX14 docking complex forms a large import pore which can be opened to a diameter of about 9 nm. Mechanistically, PEX5 receptor along with cargo proteins associates with the PEX14 subunit of the PEX13-PEX14 docking complex in the cytosol, leading to the insertion of the receptor into the organelle membrane with the concomitant translocation of the cargo into the peroxisome matrix.</text>
</comment>
<dbReference type="Gene3D" id="1.10.10.10">
    <property type="entry name" value="Winged helix-like DNA-binding domain superfamily/Winged helix DNA-binding domain"/>
    <property type="match status" value="1"/>
</dbReference>
<organism evidence="13">
    <name type="scientific">Eremomyces bilateralis CBS 781.70</name>
    <dbReference type="NCBI Taxonomy" id="1392243"/>
    <lineage>
        <taxon>Eukaryota</taxon>
        <taxon>Fungi</taxon>
        <taxon>Dikarya</taxon>
        <taxon>Ascomycota</taxon>
        <taxon>Pezizomycotina</taxon>
        <taxon>Dothideomycetes</taxon>
        <taxon>Dothideomycetes incertae sedis</taxon>
        <taxon>Eremomycetales</taxon>
        <taxon>Eremomycetaceae</taxon>
        <taxon>Eremomyces</taxon>
    </lineage>
</organism>
<feature type="region of interest" description="Disordered" evidence="11">
    <location>
        <begin position="346"/>
        <end position="377"/>
    </location>
</feature>
<evidence type="ECO:0000256" key="11">
    <source>
        <dbReference type="SAM" id="MobiDB-lite"/>
    </source>
</evidence>
<feature type="compositionally biased region" description="Polar residues" evidence="11">
    <location>
        <begin position="301"/>
        <end position="329"/>
    </location>
</feature>
<keyword evidence="3 10" id="KW-0653">Protein transport</keyword>
<evidence type="ECO:0000256" key="5">
    <source>
        <dbReference type="ARBA" id="ARBA00023136"/>
    </source>
</evidence>
<dbReference type="InterPro" id="IPR025655">
    <property type="entry name" value="PEX14"/>
</dbReference>
<evidence type="ECO:0000256" key="2">
    <source>
        <dbReference type="ARBA" id="ARBA00022448"/>
    </source>
</evidence>
<reference evidence="15" key="3">
    <citation type="submission" date="2025-04" db="UniProtKB">
        <authorList>
            <consortium name="RefSeq"/>
        </authorList>
    </citation>
    <scope>IDENTIFICATION</scope>
    <source>
        <strain evidence="15">CBS 781.70</strain>
    </source>
</reference>
<evidence type="ECO:0000256" key="7">
    <source>
        <dbReference type="ARBA" id="ARBA00029502"/>
    </source>
</evidence>
<keyword evidence="2 10" id="KW-0813">Transport</keyword>
<dbReference type="RefSeq" id="XP_033534593.1">
    <property type="nucleotide sequence ID" value="XM_033677524.1"/>
</dbReference>
<feature type="region of interest" description="Disordered" evidence="11">
    <location>
        <begin position="189"/>
        <end position="222"/>
    </location>
</feature>
<dbReference type="PANTHER" id="PTHR23058">
    <property type="entry name" value="PEROXISOMAL MEMBRANE PROTEIN PEX14"/>
    <property type="match status" value="1"/>
</dbReference>
<dbReference type="InterPro" id="IPR006785">
    <property type="entry name" value="Pex14_N"/>
</dbReference>
<dbReference type="GO" id="GO:0016560">
    <property type="term" value="P:protein import into peroxisome matrix, docking"/>
    <property type="evidence" value="ECO:0007669"/>
    <property type="project" value="UniProtKB-UniRule"/>
</dbReference>
<dbReference type="OrthoDB" id="5549158at2759"/>
<evidence type="ECO:0000256" key="4">
    <source>
        <dbReference type="ARBA" id="ARBA00023010"/>
    </source>
</evidence>
<evidence type="ECO:0000313" key="15">
    <source>
        <dbReference type="RefSeq" id="XP_033534593.1"/>
    </source>
</evidence>
<dbReference type="Pfam" id="PF04695">
    <property type="entry name" value="Pex14_N"/>
    <property type="match status" value="1"/>
</dbReference>
<comment type="subcellular location">
    <subcellularLocation>
        <location evidence="9 10">Peroxisome membrane</location>
    </subcellularLocation>
</comment>
<dbReference type="Proteomes" id="UP000504638">
    <property type="component" value="Unplaced"/>
</dbReference>
<evidence type="ECO:0000256" key="10">
    <source>
        <dbReference type="RuleBase" id="RU367032"/>
    </source>
</evidence>
<evidence type="ECO:0000256" key="8">
    <source>
        <dbReference type="ARBA" id="ARBA00029691"/>
    </source>
</evidence>
<feature type="domain" description="Peroxisome membrane anchor protein Pex14p N-terminal" evidence="12">
    <location>
        <begin position="3"/>
        <end position="47"/>
    </location>
</feature>
<feature type="compositionally biased region" description="Low complexity" evidence="11">
    <location>
        <begin position="286"/>
        <end position="300"/>
    </location>
</feature>
<reference evidence="13 15" key="1">
    <citation type="submission" date="2020-01" db="EMBL/GenBank/DDBJ databases">
        <authorList>
            <consortium name="DOE Joint Genome Institute"/>
            <person name="Haridas S."/>
            <person name="Albert R."/>
            <person name="Binder M."/>
            <person name="Bloem J."/>
            <person name="Labutti K."/>
            <person name="Salamov A."/>
            <person name="Andreopoulos B."/>
            <person name="Baker S.E."/>
            <person name="Barry K."/>
            <person name="Bills G."/>
            <person name="Bluhm B.H."/>
            <person name="Cannon C."/>
            <person name="Castanera R."/>
            <person name="Culley D.E."/>
            <person name="Daum C."/>
            <person name="Ezra D."/>
            <person name="Gonzalez J.B."/>
            <person name="Henrissat B."/>
            <person name="Kuo A."/>
            <person name="Liang C."/>
            <person name="Lipzen A."/>
            <person name="Lutzoni F."/>
            <person name="Magnuson J."/>
            <person name="Mondo S."/>
            <person name="Nolan M."/>
            <person name="Ohm R."/>
            <person name="Pangilinan J."/>
            <person name="Park H.-J."/>
            <person name="Ramirez L."/>
            <person name="Alfaro M."/>
            <person name="Sun H."/>
            <person name="Tritt A."/>
            <person name="Yoshinaga Y."/>
            <person name="Zwiers L.-H."/>
            <person name="Turgeon B.G."/>
            <person name="Goodwin S.B."/>
            <person name="Spatafora J.W."/>
            <person name="Crous P.W."/>
            <person name="Grigoriev I.V."/>
        </authorList>
    </citation>
    <scope>NUCLEOTIDE SEQUENCE</scope>
    <source>
        <strain evidence="13 15">CBS 781.70</strain>
    </source>
</reference>
<evidence type="ECO:0000256" key="6">
    <source>
        <dbReference type="ARBA" id="ARBA00023140"/>
    </source>
</evidence>
<dbReference type="FunFam" id="1.10.10.10:FF:000489">
    <property type="entry name" value="Putative peroxisomal membrane anchor protein"/>
    <property type="match status" value="1"/>
</dbReference>
<evidence type="ECO:0000256" key="9">
    <source>
        <dbReference type="ARBA" id="ARBA00046271"/>
    </source>
</evidence>
<dbReference type="GO" id="GO:0005778">
    <property type="term" value="C:peroxisomal membrane"/>
    <property type="evidence" value="ECO:0007669"/>
    <property type="project" value="UniProtKB-SubCell"/>
</dbReference>
<keyword evidence="14" id="KW-1185">Reference proteome</keyword>
<evidence type="ECO:0000256" key="3">
    <source>
        <dbReference type="ARBA" id="ARBA00022927"/>
    </source>
</evidence>
<sequence>MVREDLVNSAVTFLQDPSVANAPIEKKLAFLESKNLTKDEVDVALARSGSGPAPAGAVATAPPTGYNYRQPPQGYGYPPTWPQQQPPPEVPRRDWRDWFIMATVVGGVSYGLYFTAKRYLVPLIKPPTPPQVEQDKAAIDEQFARAFALLDQLATDTASLKSSEEARTNRLDSALDNLDSVIKELTEADRRRNDDARRTADEIRGLRDQLPRAMDAQKESADGRLRELGQELKSLKTLIGNRMGSAQAAPGHQRPLSGVTPAVYGVQGPVDGAANTASPTITPAVTPTATPTAATPTAATNGSASVTGEAQATGSSSSNVADRAQTQSPYGRFGTNGKAAIPAWQMAASKPSPAVNGEKKEQDTSESGTVTEAAVGA</sequence>
<dbReference type="GeneID" id="54418094"/>
<evidence type="ECO:0000256" key="1">
    <source>
        <dbReference type="ARBA" id="ARBA00005443"/>
    </source>
</evidence>
<evidence type="ECO:0000313" key="14">
    <source>
        <dbReference type="Proteomes" id="UP000504638"/>
    </source>
</evidence>
<keyword evidence="6 10" id="KW-0576">Peroxisome</keyword>
<evidence type="ECO:0000259" key="12">
    <source>
        <dbReference type="Pfam" id="PF04695"/>
    </source>
</evidence>
<keyword evidence="5 10" id="KW-0472">Membrane</keyword>
<comment type="similarity">
    <text evidence="1 10">Belongs to the peroxin-14 family.</text>
</comment>
<dbReference type="GO" id="GO:0005102">
    <property type="term" value="F:signaling receptor binding"/>
    <property type="evidence" value="ECO:0007669"/>
    <property type="project" value="TreeGrafter"/>
</dbReference>
<dbReference type="EMBL" id="ML975156">
    <property type="protein sequence ID" value="KAF1812962.1"/>
    <property type="molecule type" value="Genomic_DNA"/>
</dbReference>